<feature type="domain" description="Bromo" evidence="4">
    <location>
        <begin position="440"/>
        <end position="512"/>
    </location>
</feature>
<dbReference type="GO" id="GO:0005634">
    <property type="term" value="C:nucleus"/>
    <property type="evidence" value="ECO:0007669"/>
    <property type="project" value="TreeGrafter"/>
</dbReference>
<feature type="compositionally biased region" description="Polar residues" evidence="3">
    <location>
        <begin position="194"/>
        <end position="209"/>
    </location>
</feature>
<dbReference type="Pfam" id="PF00439">
    <property type="entry name" value="Bromodomain"/>
    <property type="match status" value="2"/>
</dbReference>
<dbReference type="GO" id="GO:0000785">
    <property type="term" value="C:chromatin"/>
    <property type="evidence" value="ECO:0007669"/>
    <property type="project" value="TreeGrafter"/>
</dbReference>
<gene>
    <name evidence="6" type="ORF">B0F90DRAFT_1813043</name>
</gene>
<dbReference type="PANTHER" id="PTHR22880">
    <property type="entry name" value="FALZ-RELATED BROMODOMAIN-CONTAINING PROTEINS"/>
    <property type="match status" value="1"/>
</dbReference>
<dbReference type="PROSITE" id="PS50014">
    <property type="entry name" value="BROMODOMAIN_2"/>
    <property type="match status" value="2"/>
</dbReference>
<organism evidence="6 7">
    <name type="scientific">Multifurca ochricompacta</name>
    <dbReference type="NCBI Taxonomy" id="376703"/>
    <lineage>
        <taxon>Eukaryota</taxon>
        <taxon>Fungi</taxon>
        <taxon>Dikarya</taxon>
        <taxon>Basidiomycota</taxon>
        <taxon>Agaricomycotina</taxon>
        <taxon>Agaricomycetes</taxon>
        <taxon>Russulales</taxon>
        <taxon>Russulaceae</taxon>
        <taxon>Multifurca</taxon>
    </lineage>
</organism>
<evidence type="ECO:0000313" key="7">
    <source>
        <dbReference type="Proteomes" id="UP001203297"/>
    </source>
</evidence>
<evidence type="ECO:0000259" key="4">
    <source>
        <dbReference type="PROSITE" id="PS50014"/>
    </source>
</evidence>
<comment type="caution">
    <text evidence="6">The sequence shown here is derived from an EMBL/GenBank/DDBJ whole genome shotgun (WGS) entry which is preliminary data.</text>
</comment>
<dbReference type="PANTHER" id="PTHR22880:SF225">
    <property type="entry name" value="BROMODOMAIN-CONTAINING PROTEIN BET-1-RELATED"/>
    <property type="match status" value="1"/>
</dbReference>
<feature type="region of interest" description="Disordered" evidence="3">
    <location>
        <begin position="338"/>
        <end position="422"/>
    </location>
</feature>
<evidence type="ECO:0000256" key="3">
    <source>
        <dbReference type="SAM" id="MobiDB-lite"/>
    </source>
</evidence>
<keyword evidence="1 2" id="KW-0103">Bromodomain</keyword>
<dbReference type="InterPro" id="IPR038336">
    <property type="entry name" value="NET_sf"/>
</dbReference>
<dbReference type="Gene3D" id="1.20.1270.220">
    <property type="match status" value="1"/>
</dbReference>
<dbReference type="InterPro" id="IPR036427">
    <property type="entry name" value="Bromodomain-like_sf"/>
</dbReference>
<evidence type="ECO:0000256" key="1">
    <source>
        <dbReference type="ARBA" id="ARBA00023117"/>
    </source>
</evidence>
<dbReference type="Proteomes" id="UP001203297">
    <property type="component" value="Unassembled WGS sequence"/>
</dbReference>
<feature type="compositionally biased region" description="Polar residues" evidence="3">
    <location>
        <begin position="106"/>
        <end position="116"/>
    </location>
</feature>
<evidence type="ECO:0000256" key="2">
    <source>
        <dbReference type="PROSITE-ProRule" id="PRU00035"/>
    </source>
</evidence>
<dbReference type="InterPro" id="IPR027353">
    <property type="entry name" value="NET_dom"/>
</dbReference>
<reference evidence="6" key="1">
    <citation type="journal article" date="2022" name="New Phytol.">
        <title>Evolutionary transition to the ectomycorrhizal habit in the genomes of a hyperdiverse lineage of mushroom-forming fungi.</title>
        <authorList>
            <person name="Looney B."/>
            <person name="Miyauchi S."/>
            <person name="Morin E."/>
            <person name="Drula E."/>
            <person name="Courty P.E."/>
            <person name="Kohler A."/>
            <person name="Kuo A."/>
            <person name="LaButti K."/>
            <person name="Pangilinan J."/>
            <person name="Lipzen A."/>
            <person name="Riley R."/>
            <person name="Andreopoulos W."/>
            <person name="He G."/>
            <person name="Johnson J."/>
            <person name="Nolan M."/>
            <person name="Tritt A."/>
            <person name="Barry K.W."/>
            <person name="Grigoriev I.V."/>
            <person name="Nagy L.G."/>
            <person name="Hibbett D."/>
            <person name="Henrissat B."/>
            <person name="Matheny P.B."/>
            <person name="Labbe J."/>
            <person name="Martin F.M."/>
        </authorList>
    </citation>
    <scope>NUCLEOTIDE SEQUENCE</scope>
    <source>
        <strain evidence="6">BPL690</strain>
    </source>
</reference>
<dbReference type="GO" id="GO:0006355">
    <property type="term" value="P:regulation of DNA-templated transcription"/>
    <property type="evidence" value="ECO:0007669"/>
    <property type="project" value="TreeGrafter"/>
</dbReference>
<evidence type="ECO:0000259" key="5">
    <source>
        <dbReference type="PROSITE" id="PS51525"/>
    </source>
</evidence>
<feature type="region of interest" description="Disordered" evidence="3">
    <location>
        <begin position="169"/>
        <end position="209"/>
    </location>
</feature>
<dbReference type="Pfam" id="PF17035">
    <property type="entry name" value="BET"/>
    <property type="match status" value="1"/>
</dbReference>
<protein>
    <submittedName>
        <fullName evidence="6">Bromodomain-containing protein</fullName>
    </submittedName>
</protein>
<dbReference type="SUPFAM" id="SSF47370">
    <property type="entry name" value="Bromodomain"/>
    <property type="match status" value="2"/>
</dbReference>
<dbReference type="GO" id="GO:0006338">
    <property type="term" value="P:chromatin remodeling"/>
    <property type="evidence" value="ECO:0007669"/>
    <property type="project" value="TreeGrafter"/>
</dbReference>
<keyword evidence="7" id="KW-1185">Reference proteome</keyword>
<accession>A0AAD4MBZ7</accession>
<feature type="compositionally biased region" description="Basic residues" evidence="3">
    <location>
        <begin position="578"/>
        <end position="587"/>
    </location>
</feature>
<dbReference type="AlphaFoldDB" id="A0AAD4MBZ7"/>
<feature type="compositionally biased region" description="Low complexity" evidence="3">
    <location>
        <begin position="591"/>
        <end position="601"/>
    </location>
</feature>
<dbReference type="InterPro" id="IPR001487">
    <property type="entry name" value="Bromodomain"/>
</dbReference>
<feature type="region of interest" description="Disordered" evidence="3">
    <location>
        <begin position="29"/>
        <end position="56"/>
    </location>
</feature>
<feature type="region of interest" description="Disordered" evidence="3">
    <location>
        <begin position="572"/>
        <end position="626"/>
    </location>
</feature>
<dbReference type="InterPro" id="IPR050935">
    <property type="entry name" value="Bromo_chromatin_reader"/>
</dbReference>
<feature type="compositionally biased region" description="Basic and acidic residues" evidence="3">
    <location>
        <begin position="714"/>
        <end position="736"/>
    </location>
</feature>
<dbReference type="Gene3D" id="1.20.920.10">
    <property type="entry name" value="Bromodomain-like"/>
    <property type="match status" value="2"/>
</dbReference>
<feature type="compositionally biased region" description="Polar residues" evidence="3">
    <location>
        <begin position="145"/>
        <end position="157"/>
    </location>
</feature>
<proteinExistence type="predicted"/>
<feature type="compositionally biased region" description="Acidic residues" evidence="3">
    <location>
        <begin position="764"/>
        <end position="775"/>
    </location>
</feature>
<dbReference type="SMART" id="SM00297">
    <property type="entry name" value="BROMO"/>
    <property type="match status" value="2"/>
</dbReference>
<sequence length="775" mass="85203">MLDVNATITAAAPAAATAPAVAAAAANTTPPTINGLHYDPTTTDPDSPLADSPDTPINTLSDVAVKITSDAPEVESNVQYQSPLLTARTFFYLSLILLNDSSTIDEPSRLQDQAPQQEDVEMGDAEPLKSSFNGPTETDEPPPTQSSAGTPASAVGGSSITAVDSVHVRDVSPNEDDSPPAKRARKFSDADQASAHQTMAHNPTSQETNARARVNGELPLSTLSVSQHKFVLSTIRTLKKMKDAAPFRFPVDPEALKIPHYLQVVKHPMDFSTIERKLMASNPVKPDPNLANPRYVNADEFIADVRLIFSNCMTFNGPEHIVTQQGKRVEAVFDKQIKQLPPPEEPKPVVVKKPATPPPPPPPPVPKKVPRRPSTSVPVIRRNETESAGRPKREIHPPPSKDLPYADAPKKQRRRTVKKDASNEQLRYCGKILDQLGRKQHVGVVGPFAEPVDWMKLSIPDYPKIVKKPMDLSTLRGKLESGAYSTADKFRDDFKLIISNCFLYNPPSTPVHRAGVELKKLFEEKWKSLPPLRAESEDEEEDDETDTDEEHARALTIAAMETQIETMRNSISALKNQKEKKSKKSKKKDASASTPATSSSKAAKKEPKAPPKKKAAPKKTQIPDDDVLSFEQKKDLSEAIQTLDGQKLERVIQIIHEGVPEIRDSQEEIELEIDTLPASVLTKLYNFVIRPLRQPPVKRNRTGKGTGTGGLKRKSMDEDLEAEKIRKLEDRMKLFEKPSNGDVITSEPPIATHARDSEHSSESSSDDDSSGSESE</sequence>
<feature type="region of interest" description="Disordered" evidence="3">
    <location>
        <begin position="531"/>
        <end position="550"/>
    </location>
</feature>
<feature type="compositionally biased region" description="Acidic residues" evidence="3">
    <location>
        <begin position="536"/>
        <end position="549"/>
    </location>
</feature>
<dbReference type="PRINTS" id="PR00503">
    <property type="entry name" value="BROMODOMAIN"/>
</dbReference>
<feature type="region of interest" description="Disordered" evidence="3">
    <location>
        <begin position="696"/>
        <end position="775"/>
    </location>
</feature>
<name>A0AAD4MBZ7_9AGAM</name>
<feature type="region of interest" description="Disordered" evidence="3">
    <location>
        <begin position="106"/>
        <end position="157"/>
    </location>
</feature>
<dbReference type="PROSITE" id="PS51525">
    <property type="entry name" value="NET"/>
    <property type="match status" value="1"/>
</dbReference>
<feature type="compositionally biased region" description="Basic and acidic residues" evidence="3">
    <location>
        <begin position="381"/>
        <end position="396"/>
    </location>
</feature>
<feature type="domain" description="Bromo" evidence="4">
    <location>
        <begin position="239"/>
        <end position="323"/>
    </location>
</feature>
<dbReference type="EMBL" id="WTXG01000001">
    <property type="protein sequence ID" value="KAI0307592.1"/>
    <property type="molecule type" value="Genomic_DNA"/>
</dbReference>
<feature type="domain" description="NET" evidence="5">
    <location>
        <begin position="618"/>
        <end position="699"/>
    </location>
</feature>
<feature type="compositionally biased region" description="Pro residues" evidence="3">
    <location>
        <begin position="355"/>
        <end position="367"/>
    </location>
</feature>
<evidence type="ECO:0000313" key="6">
    <source>
        <dbReference type="EMBL" id="KAI0307592.1"/>
    </source>
</evidence>